<comment type="subcellular location">
    <subcellularLocation>
        <location evidence="1">Cell membrane</location>
        <topology evidence="1">Multi-pass membrane protein</topology>
    </subcellularLocation>
</comment>
<evidence type="ECO:0000256" key="11">
    <source>
        <dbReference type="SAM" id="Phobius"/>
    </source>
</evidence>
<dbReference type="InterPro" id="IPR026234">
    <property type="entry name" value="MRGPCRFAMILY"/>
</dbReference>
<feature type="domain" description="G-protein coupled receptors family 1 profile" evidence="12">
    <location>
        <begin position="47"/>
        <end position="278"/>
    </location>
</feature>
<evidence type="ECO:0000256" key="6">
    <source>
        <dbReference type="ARBA" id="ARBA00023136"/>
    </source>
</evidence>
<reference evidence="14" key="1">
    <citation type="submission" date="2025-08" db="UniProtKB">
        <authorList>
            <consortium name="RefSeq"/>
        </authorList>
    </citation>
    <scope>IDENTIFICATION</scope>
    <source>
        <tissue evidence="14">Muscle</tissue>
    </source>
</reference>
<evidence type="ECO:0000256" key="3">
    <source>
        <dbReference type="ARBA" id="ARBA00022692"/>
    </source>
</evidence>
<feature type="transmembrane region" description="Helical" evidence="11">
    <location>
        <begin position="183"/>
        <end position="209"/>
    </location>
</feature>
<evidence type="ECO:0000259" key="12">
    <source>
        <dbReference type="PROSITE" id="PS50262"/>
    </source>
</evidence>
<gene>
    <name evidence="14" type="primary">LOC114500542</name>
</gene>
<feature type="region of interest" description="Disordered" evidence="10">
    <location>
        <begin position="308"/>
        <end position="330"/>
    </location>
</feature>
<dbReference type="FunFam" id="1.20.1070.10:FF:000140">
    <property type="entry name" value="Mas-related G-protein coupled receptor member X2"/>
    <property type="match status" value="1"/>
</dbReference>
<dbReference type="AlphaFoldDB" id="A0A6J2LZ77"/>
<feature type="transmembrane region" description="Helical" evidence="11">
    <location>
        <begin position="67"/>
        <end position="87"/>
    </location>
</feature>
<keyword evidence="4 11" id="KW-1133">Transmembrane helix</keyword>
<dbReference type="PRINTS" id="PR00237">
    <property type="entry name" value="GPCRRHODOPSN"/>
</dbReference>
<sequence>MNPSIITWTTELIELSGSEEPNPQALYMESIILNLLIIITALVGLAGNATVLWLLGFRMRRNVFSIYILNLATADFTLLFCCILHALETLIRLFCPISISFPEFFVTVSVFAYIAGLSFLSAISTERCLSITWPIWYRCRRPRQMSAVMCALLWTMSLMLSILEGNYCGFLNRNLHHFWCPALDFITVSWLMLLFVLLSGSSLVLLTRLLCGSQRVQPTRLYVTVGLTVLVFLCCGLPFGIHWFLIIWFQEDKRASFRLYLFAVLLSCVNSCANPVIYFFVGSFRQRWWKRRQTLRLVLQRALQDTPEVDEHGGSLPQEPLEMSGSSLVS</sequence>
<evidence type="ECO:0000256" key="4">
    <source>
        <dbReference type="ARBA" id="ARBA00022989"/>
    </source>
</evidence>
<keyword evidence="2" id="KW-1003">Cell membrane</keyword>
<dbReference type="FunCoup" id="A0A6J2LZ77">
    <property type="interactions" value="7"/>
</dbReference>
<dbReference type="PROSITE" id="PS50262">
    <property type="entry name" value="G_PROTEIN_RECEP_F1_2"/>
    <property type="match status" value="1"/>
</dbReference>
<organism evidence="13 14">
    <name type="scientific">Phyllostomus discolor</name>
    <name type="common">pale spear-nosed bat</name>
    <dbReference type="NCBI Taxonomy" id="89673"/>
    <lineage>
        <taxon>Eukaryota</taxon>
        <taxon>Metazoa</taxon>
        <taxon>Chordata</taxon>
        <taxon>Craniata</taxon>
        <taxon>Vertebrata</taxon>
        <taxon>Euteleostomi</taxon>
        <taxon>Mammalia</taxon>
        <taxon>Eutheria</taxon>
        <taxon>Laurasiatheria</taxon>
        <taxon>Chiroptera</taxon>
        <taxon>Yangochiroptera</taxon>
        <taxon>Phyllostomidae</taxon>
        <taxon>Phyllostominae</taxon>
        <taxon>Phyllostomus</taxon>
    </lineage>
</organism>
<dbReference type="GO" id="GO:0005886">
    <property type="term" value="C:plasma membrane"/>
    <property type="evidence" value="ECO:0007669"/>
    <property type="project" value="UniProtKB-SubCell"/>
</dbReference>
<evidence type="ECO:0000256" key="5">
    <source>
        <dbReference type="ARBA" id="ARBA00023040"/>
    </source>
</evidence>
<feature type="transmembrane region" description="Helical" evidence="11">
    <location>
        <begin position="259"/>
        <end position="281"/>
    </location>
</feature>
<evidence type="ECO:0000256" key="1">
    <source>
        <dbReference type="ARBA" id="ARBA00004651"/>
    </source>
</evidence>
<dbReference type="Pfam" id="PF00001">
    <property type="entry name" value="7tm_1"/>
    <property type="match status" value="1"/>
</dbReference>
<evidence type="ECO:0000256" key="9">
    <source>
        <dbReference type="RuleBase" id="RU000688"/>
    </source>
</evidence>
<dbReference type="KEGG" id="pdic:114500542"/>
<dbReference type="PROSITE" id="PS00237">
    <property type="entry name" value="G_PROTEIN_RECEP_F1_1"/>
    <property type="match status" value="1"/>
</dbReference>
<dbReference type="InterPro" id="IPR000276">
    <property type="entry name" value="GPCR_Rhodpsn"/>
</dbReference>
<dbReference type="RefSeq" id="XP_028373052.1">
    <property type="nucleotide sequence ID" value="XM_028517251.2"/>
</dbReference>
<evidence type="ECO:0000256" key="8">
    <source>
        <dbReference type="ARBA" id="ARBA00023224"/>
    </source>
</evidence>
<keyword evidence="7 9" id="KW-0675">Receptor</keyword>
<accession>A0A6J2LZ77</accession>
<keyword evidence="3 9" id="KW-0812">Transmembrane</keyword>
<protein>
    <submittedName>
        <fullName evidence="14">Mas-related G-protein coupled receptor member X2-like</fullName>
    </submittedName>
</protein>
<keyword evidence="13" id="KW-1185">Reference proteome</keyword>
<evidence type="ECO:0000313" key="14">
    <source>
        <dbReference type="RefSeq" id="XP_028373052.1"/>
    </source>
</evidence>
<dbReference type="PRINTS" id="PR02108">
    <property type="entry name" value="MRGPCRFAMILY"/>
</dbReference>
<keyword evidence="5 9" id="KW-0297">G-protein coupled receptor</keyword>
<dbReference type="GeneID" id="114500542"/>
<dbReference type="InParanoid" id="A0A6J2LZ77"/>
<evidence type="ECO:0000313" key="13">
    <source>
        <dbReference type="Proteomes" id="UP000504628"/>
    </source>
</evidence>
<name>A0A6J2LZ77_9CHIR</name>
<keyword evidence="8 9" id="KW-0807">Transducer</keyword>
<dbReference type="PANTHER" id="PTHR11334">
    <property type="entry name" value="MAS-RELATED G-PROTEIN COUPLED RECEPTOR"/>
    <property type="match status" value="1"/>
</dbReference>
<feature type="transmembrane region" description="Helical" evidence="11">
    <location>
        <begin position="144"/>
        <end position="163"/>
    </location>
</feature>
<evidence type="ECO:0000256" key="10">
    <source>
        <dbReference type="SAM" id="MobiDB-lite"/>
    </source>
</evidence>
<evidence type="ECO:0000256" key="7">
    <source>
        <dbReference type="ARBA" id="ARBA00023170"/>
    </source>
</evidence>
<dbReference type="Proteomes" id="UP000504628">
    <property type="component" value="Chromosome 6"/>
</dbReference>
<evidence type="ECO:0000256" key="2">
    <source>
        <dbReference type="ARBA" id="ARBA00022475"/>
    </source>
</evidence>
<comment type="similarity">
    <text evidence="9">Belongs to the G-protein coupled receptor 1 family.</text>
</comment>
<dbReference type="PANTHER" id="PTHR11334:SF29">
    <property type="entry name" value="MAS-RELATED G-PROTEIN COUPLED RECEPTOR MEMBER X2"/>
    <property type="match status" value="1"/>
</dbReference>
<dbReference type="GO" id="GO:0004930">
    <property type="term" value="F:G protein-coupled receptor activity"/>
    <property type="evidence" value="ECO:0007669"/>
    <property type="project" value="UniProtKB-KW"/>
</dbReference>
<feature type="transmembrane region" description="Helical" evidence="11">
    <location>
        <begin position="221"/>
        <end position="247"/>
    </location>
</feature>
<dbReference type="Gene3D" id="1.20.1070.10">
    <property type="entry name" value="Rhodopsin 7-helix transmembrane proteins"/>
    <property type="match status" value="1"/>
</dbReference>
<feature type="transmembrane region" description="Helical" evidence="11">
    <location>
        <begin position="31"/>
        <end position="55"/>
    </location>
</feature>
<feature type="transmembrane region" description="Helical" evidence="11">
    <location>
        <begin position="99"/>
        <end position="123"/>
    </location>
</feature>
<proteinExistence type="inferred from homology"/>
<dbReference type="SUPFAM" id="SSF81321">
    <property type="entry name" value="Family A G protein-coupled receptor-like"/>
    <property type="match status" value="1"/>
</dbReference>
<dbReference type="OrthoDB" id="9631784at2759"/>
<keyword evidence="6 11" id="KW-0472">Membrane</keyword>
<dbReference type="InterPro" id="IPR017452">
    <property type="entry name" value="GPCR_Rhodpsn_7TM"/>
</dbReference>